<dbReference type="InterPro" id="IPR050330">
    <property type="entry name" value="Bact_OuterMem_StrucFunc"/>
</dbReference>
<dbReference type="EMBL" id="CP036268">
    <property type="protein sequence ID" value="QDT39050.1"/>
    <property type="molecule type" value="Genomic_DNA"/>
</dbReference>
<comment type="similarity">
    <text evidence="2">Belongs to the MotB family.</text>
</comment>
<evidence type="ECO:0000256" key="8">
    <source>
        <dbReference type="SAM" id="MobiDB-lite"/>
    </source>
</evidence>
<dbReference type="OrthoDB" id="9815217at2"/>
<comment type="subcellular location">
    <subcellularLocation>
        <location evidence="1">Cell membrane</location>
        <topology evidence="1">Single-pass membrane protein</topology>
    </subcellularLocation>
</comment>
<accession>A0A517R5C9</accession>
<dbReference type="InterPro" id="IPR025713">
    <property type="entry name" value="MotB-like_N_dom"/>
</dbReference>
<evidence type="ECO:0000256" key="1">
    <source>
        <dbReference type="ARBA" id="ARBA00004162"/>
    </source>
</evidence>
<keyword evidence="6 7" id="KW-0472">Membrane</keyword>
<dbReference type="PROSITE" id="PS51123">
    <property type="entry name" value="OMPA_2"/>
    <property type="match status" value="1"/>
</dbReference>
<gene>
    <name evidence="11" type="primary">motB_2</name>
    <name evidence="11" type="ORF">Pan189_34520</name>
</gene>
<dbReference type="CDD" id="cd07185">
    <property type="entry name" value="OmpA_C-like"/>
    <property type="match status" value="1"/>
</dbReference>
<evidence type="ECO:0000256" key="4">
    <source>
        <dbReference type="ARBA" id="ARBA00022692"/>
    </source>
</evidence>
<dbReference type="Gene3D" id="3.30.1330.60">
    <property type="entry name" value="OmpA-like domain"/>
    <property type="match status" value="1"/>
</dbReference>
<organism evidence="11 12">
    <name type="scientific">Stratiformator vulcanicus</name>
    <dbReference type="NCBI Taxonomy" id="2527980"/>
    <lineage>
        <taxon>Bacteria</taxon>
        <taxon>Pseudomonadati</taxon>
        <taxon>Planctomycetota</taxon>
        <taxon>Planctomycetia</taxon>
        <taxon>Planctomycetales</taxon>
        <taxon>Planctomycetaceae</taxon>
        <taxon>Stratiformator</taxon>
    </lineage>
</organism>
<dbReference type="SUPFAM" id="SSF103088">
    <property type="entry name" value="OmpA-like"/>
    <property type="match status" value="1"/>
</dbReference>
<dbReference type="PANTHER" id="PTHR30329">
    <property type="entry name" value="STATOR ELEMENT OF FLAGELLAR MOTOR COMPLEX"/>
    <property type="match status" value="1"/>
</dbReference>
<evidence type="ECO:0000313" key="11">
    <source>
        <dbReference type="EMBL" id="QDT39050.1"/>
    </source>
</evidence>
<dbReference type="GO" id="GO:0005886">
    <property type="term" value="C:plasma membrane"/>
    <property type="evidence" value="ECO:0007669"/>
    <property type="project" value="UniProtKB-SubCell"/>
</dbReference>
<evidence type="ECO:0000256" key="2">
    <source>
        <dbReference type="ARBA" id="ARBA00008914"/>
    </source>
</evidence>
<keyword evidence="4 9" id="KW-0812">Transmembrane</keyword>
<dbReference type="Pfam" id="PF13677">
    <property type="entry name" value="MotB_plug"/>
    <property type="match status" value="1"/>
</dbReference>
<dbReference type="PANTHER" id="PTHR30329:SF21">
    <property type="entry name" value="LIPOPROTEIN YIAD-RELATED"/>
    <property type="match status" value="1"/>
</dbReference>
<dbReference type="Pfam" id="PF00691">
    <property type="entry name" value="OmpA"/>
    <property type="match status" value="1"/>
</dbReference>
<dbReference type="InterPro" id="IPR036737">
    <property type="entry name" value="OmpA-like_sf"/>
</dbReference>
<keyword evidence="3" id="KW-1003">Cell membrane</keyword>
<sequence length="244" mass="26611">MDADDDAPPGVPEWVVTYGDMMSLLLTFFIMLVSMSELKEDGKLRLMLDSMNERFGMAPGKAGVPGRSIQNSSVYPTISSQGVRSEGGLKKASLERTDPKDQSRGGAHPTVRRISHGEVVTLGGPAAFERQSANPSEALRLEIAILADVMRSLPNRIVVRGHTTAEPLMADAAFEDRWELAFRRAAAVGDCLVENGINPDRLVLNSSADTEPRRRGGPEAQAFNRRVDVFLAESYITPADTENR</sequence>
<protein>
    <submittedName>
        <fullName evidence="11">Motility protein B</fullName>
    </submittedName>
</protein>
<dbReference type="InterPro" id="IPR006665">
    <property type="entry name" value="OmpA-like"/>
</dbReference>
<evidence type="ECO:0000259" key="10">
    <source>
        <dbReference type="PROSITE" id="PS51123"/>
    </source>
</evidence>
<evidence type="ECO:0000256" key="9">
    <source>
        <dbReference type="SAM" id="Phobius"/>
    </source>
</evidence>
<evidence type="ECO:0000313" key="12">
    <source>
        <dbReference type="Proteomes" id="UP000317318"/>
    </source>
</evidence>
<name>A0A517R5C9_9PLAN</name>
<feature type="region of interest" description="Disordered" evidence="8">
    <location>
        <begin position="74"/>
        <end position="113"/>
    </location>
</feature>
<dbReference type="Proteomes" id="UP000317318">
    <property type="component" value="Chromosome"/>
</dbReference>
<keyword evidence="5 9" id="KW-1133">Transmembrane helix</keyword>
<evidence type="ECO:0000256" key="6">
    <source>
        <dbReference type="ARBA" id="ARBA00023136"/>
    </source>
</evidence>
<evidence type="ECO:0000256" key="5">
    <source>
        <dbReference type="ARBA" id="ARBA00022989"/>
    </source>
</evidence>
<evidence type="ECO:0000256" key="7">
    <source>
        <dbReference type="PROSITE-ProRule" id="PRU00473"/>
    </source>
</evidence>
<feature type="transmembrane region" description="Helical" evidence="9">
    <location>
        <begin position="15"/>
        <end position="35"/>
    </location>
</feature>
<feature type="compositionally biased region" description="Basic and acidic residues" evidence="8">
    <location>
        <begin position="87"/>
        <end position="103"/>
    </location>
</feature>
<proteinExistence type="inferred from homology"/>
<dbReference type="RefSeq" id="WP_145365204.1">
    <property type="nucleotide sequence ID" value="NZ_CP036268.1"/>
</dbReference>
<feature type="domain" description="OmpA-like" evidence="10">
    <location>
        <begin position="115"/>
        <end position="235"/>
    </location>
</feature>
<reference evidence="11 12" key="1">
    <citation type="submission" date="2019-02" db="EMBL/GenBank/DDBJ databases">
        <title>Deep-cultivation of Planctomycetes and their phenomic and genomic characterization uncovers novel biology.</title>
        <authorList>
            <person name="Wiegand S."/>
            <person name="Jogler M."/>
            <person name="Boedeker C."/>
            <person name="Pinto D."/>
            <person name="Vollmers J."/>
            <person name="Rivas-Marin E."/>
            <person name="Kohn T."/>
            <person name="Peeters S.H."/>
            <person name="Heuer A."/>
            <person name="Rast P."/>
            <person name="Oberbeckmann S."/>
            <person name="Bunk B."/>
            <person name="Jeske O."/>
            <person name="Meyerdierks A."/>
            <person name="Storesund J.E."/>
            <person name="Kallscheuer N."/>
            <person name="Luecker S."/>
            <person name="Lage O.M."/>
            <person name="Pohl T."/>
            <person name="Merkel B.J."/>
            <person name="Hornburger P."/>
            <person name="Mueller R.-W."/>
            <person name="Bruemmer F."/>
            <person name="Labrenz M."/>
            <person name="Spormann A.M."/>
            <person name="Op den Camp H."/>
            <person name="Overmann J."/>
            <person name="Amann R."/>
            <person name="Jetten M.S.M."/>
            <person name="Mascher T."/>
            <person name="Medema M.H."/>
            <person name="Devos D.P."/>
            <person name="Kaster A.-K."/>
            <person name="Ovreas L."/>
            <person name="Rohde M."/>
            <person name="Galperin M.Y."/>
            <person name="Jogler C."/>
        </authorList>
    </citation>
    <scope>NUCLEOTIDE SEQUENCE [LARGE SCALE GENOMIC DNA]</scope>
    <source>
        <strain evidence="11 12">Pan189</strain>
    </source>
</reference>
<dbReference type="KEGG" id="svp:Pan189_34520"/>
<dbReference type="AlphaFoldDB" id="A0A517R5C9"/>
<evidence type="ECO:0000256" key="3">
    <source>
        <dbReference type="ARBA" id="ARBA00022475"/>
    </source>
</evidence>
<keyword evidence="12" id="KW-1185">Reference proteome</keyword>
<feature type="compositionally biased region" description="Polar residues" evidence="8">
    <location>
        <begin position="74"/>
        <end position="83"/>
    </location>
</feature>